<protein>
    <submittedName>
        <fullName evidence="1">Uncharacterized protein</fullName>
    </submittedName>
</protein>
<accession>A0AA88ID36</accession>
<proteinExistence type="predicted"/>
<comment type="caution">
    <text evidence="1">The sequence shown here is derived from an EMBL/GenBank/DDBJ whole genome shotgun (WGS) entry which is preliminary data.</text>
</comment>
<organism evidence="1 2">
    <name type="scientific">Artemia franciscana</name>
    <name type="common">Brine shrimp</name>
    <name type="synonym">Artemia sanfranciscana</name>
    <dbReference type="NCBI Taxonomy" id="6661"/>
    <lineage>
        <taxon>Eukaryota</taxon>
        <taxon>Metazoa</taxon>
        <taxon>Ecdysozoa</taxon>
        <taxon>Arthropoda</taxon>
        <taxon>Crustacea</taxon>
        <taxon>Branchiopoda</taxon>
        <taxon>Anostraca</taxon>
        <taxon>Artemiidae</taxon>
        <taxon>Artemia</taxon>
    </lineage>
</organism>
<dbReference type="AlphaFoldDB" id="A0AA88ID36"/>
<name>A0AA88ID36_ARTSF</name>
<reference evidence="1" key="1">
    <citation type="submission" date="2023-07" db="EMBL/GenBank/DDBJ databases">
        <title>Chromosome-level genome assembly of Artemia franciscana.</title>
        <authorList>
            <person name="Jo E."/>
        </authorList>
    </citation>
    <scope>NUCLEOTIDE SEQUENCE</scope>
    <source>
        <tissue evidence="1">Whole body</tissue>
    </source>
</reference>
<dbReference type="EMBL" id="JAVRJZ010000008">
    <property type="protein sequence ID" value="KAK2719587.1"/>
    <property type="molecule type" value="Genomic_DNA"/>
</dbReference>
<dbReference type="Proteomes" id="UP001187531">
    <property type="component" value="Unassembled WGS sequence"/>
</dbReference>
<evidence type="ECO:0000313" key="1">
    <source>
        <dbReference type="EMBL" id="KAK2719587.1"/>
    </source>
</evidence>
<evidence type="ECO:0000313" key="2">
    <source>
        <dbReference type="Proteomes" id="UP001187531"/>
    </source>
</evidence>
<sequence>MISDIGSPGLRKVRICGRDKEQSSGRSVLEKEHIQVWASGKTGSGQYHDIWFSDLEEYYRPKRNYKHFSDQFVGKPSEMHVDVLSERDAKYVHVYWTTGSISAAMGRL</sequence>
<keyword evidence="2" id="KW-1185">Reference proteome</keyword>
<gene>
    <name evidence="1" type="ORF">QYM36_005154</name>
</gene>